<dbReference type="PRINTS" id="PR00237">
    <property type="entry name" value="GPCRRHODOPSN"/>
</dbReference>
<sequence>MDNQTTEYMLVLTGLSDNPSLQLPLFQLFFLIYLMTLTVNLLILLLIITDSHLHSSMYFLLGTLACLDMGYSSVTVPRMLYDLLTSKRIISLQACITQIFFFVFLAISEMCLLSVMSYDRYIAICRPLHYMRIMNWKACIQFVLIVLVFSAMYSLMHTLALTKLSFYKSDSLQTFFCDLPQLLQVSSSDAFINEMLIFVLGTLLAVVISFATFYPYITIIITVLKMATINMRSKAFSTLFSHLTVVVIFYSTLFFNYYSPDAKYHVIEDKVTSVFYTVLIPLLNPLIYSLRNQELKTSLRRALHRL</sequence>
<gene>
    <name evidence="14" type="primary">LOC108701947</name>
</gene>
<dbReference type="GO" id="GO:0004930">
    <property type="term" value="F:G protein-coupled receptor activity"/>
    <property type="evidence" value="ECO:0007669"/>
    <property type="project" value="UniProtKB-KW"/>
</dbReference>
<dbReference type="GO" id="GO:0004984">
    <property type="term" value="F:olfactory receptor activity"/>
    <property type="evidence" value="ECO:0000318"/>
    <property type="project" value="GO_Central"/>
</dbReference>
<feature type="transmembrane region" description="Helical" evidence="11">
    <location>
        <begin position="96"/>
        <end position="118"/>
    </location>
</feature>
<dbReference type="Proteomes" id="UP000186698">
    <property type="component" value="Chromosome 9_10L"/>
</dbReference>
<dbReference type="KEGG" id="xla:108701947"/>
<evidence type="ECO:0000313" key="14">
    <source>
        <dbReference type="RefSeq" id="XP_018092447.1"/>
    </source>
</evidence>
<keyword evidence="8 10" id="KW-0675">Receptor</keyword>
<organism evidence="13 14">
    <name type="scientific">Xenopus laevis</name>
    <name type="common">African clawed frog</name>
    <dbReference type="NCBI Taxonomy" id="8355"/>
    <lineage>
        <taxon>Eukaryota</taxon>
        <taxon>Metazoa</taxon>
        <taxon>Chordata</taxon>
        <taxon>Craniata</taxon>
        <taxon>Vertebrata</taxon>
        <taxon>Euteleostomi</taxon>
        <taxon>Amphibia</taxon>
        <taxon>Batrachia</taxon>
        <taxon>Anura</taxon>
        <taxon>Pipoidea</taxon>
        <taxon>Pipidae</taxon>
        <taxon>Xenopodinae</taxon>
        <taxon>Xenopus</taxon>
        <taxon>Xenopus</taxon>
    </lineage>
</organism>
<evidence type="ECO:0000256" key="7">
    <source>
        <dbReference type="ARBA" id="ARBA00023136"/>
    </source>
</evidence>
<dbReference type="SUPFAM" id="SSF81321">
    <property type="entry name" value="Family A G protein-coupled receptor-like"/>
    <property type="match status" value="1"/>
</dbReference>
<dbReference type="PRINTS" id="PR00245">
    <property type="entry name" value="OLFACTORYR"/>
</dbReference>
<evidence type="ECO:0000256" key="8">
    <source>
        <dbReference type="ARBA" id="ARBA00023170"/>
    </source>
</evidence>
<accession>A0A8J0TWY3</accession>
<evidence type="ECO:0000313" key="13">
    <source>
        <dbReference type="Proteomes" id="UP000186698"/>
    </source>
</evidence>
<evidence type="ECO:0000256" key="10">
    <source>
        <dbReference type="RuleBase" id="RU000688"/>
    </source>
</evidence>
<dbReference type="GO" id="GO:0005549">
    <property type="term" value="F:odorant binding"/>
    <property type="evidence" value="ECO:0000318"/>
    <property type="project" value="GO_Central"/>
</dbReference>
<dbReference type="AlphaFoldDB" id="A0A8J0TWY3"/>
<dbReference type="GeneID" id="108701947"/>
<dbReference type="InterPro" id="IPR050516">
    <property type="entry name" value="Olfactory_GPCR"/>
</dbReference>
<keyword evidence="5 11" id="KW-1133">Transmembrane helix</keyword>
<dbReference type="PANTHER" id="PTHR26452">
    <property type="entry name" value="OLFACTORY RECEPTOR"/>
    <property type="match status" value="1"/>
</dbReference>
<reference evidence="14" key="1">
    <citation type="submission" date="2025-08" db="UniProtKB">
        <authorList>
            <consortium name="RefSeq"/>
        </authorList>
    </citation>
    <scope>IDENTIFICATION</scope>
    <source>
        <strain evidence="14">J_2021</strain>
        <tissue evidence="14">Erythrocytes</tissue>
    </source>
</reference>
<evidence type="ECO:0000259" key="12">
    <source>
        <dbReference type="PROSITE" id="PS50262"/>
    </source>
</evidence>
<keyword evidence="2 11" id="KW-1003">Cell membrane</keyword>
<dbReference type="PROSITE" id="PS00237">
    <property type="entry name" value="G_PROTEIN_RECEP_F1_1"/>
    <property type="match status" value="1"/>
</dbReference>
<keyword evidence="9 10" id="KW-0807">Transducer</keyword>
<feature type="transmembrane region" description="Helical" evidence="11">
    <location>
        <begin position="25"/>
        <end position="46"/>
    </location>
</feature>
<dbReference type="FunFam" id="1.20.1070.10:FF:000015">
    <property type="entry name" value="Olfactory receptor"/>
    <property type="match status" value="1"/>
</dbReference>
<keyword evidence="7 11" id="KW-0472">Membrane</keyword>
<evidence type="ECO:0000256" key="5">
    <source>
        <dbReference type="ARBA" id="ARBA00022989"/>
    </source>
</evidence>
<dbReference type="PROSITE" id="PS50262">
    <property type="entry name" value="G_PROTEIN_RECEP_F1_2"/>
    <property type="match status" value="1"/>
</dbReference>
<comment type="similarity">
    <text evidence="10">Belongs to the G-protein coupled receptor 1 family.</text>
</comment>
<dbReference type="RefSeq" id="XP_018092447.1">
    <property type="nucleotide sequence ID" value="XM_018236958.1"/>
</dbReference>
<dbReference type="InterPro" id="IPR000725">
    <property type="entry name" value="Olfact_rcpt"/>
</dbReference>
<dbReference type="OrthoDB" id="9828004at2759"/>
<dbReference type="Gene3D" id="1.20.1070.10">
    <property type="entry name" value="Rhodopsin 7-helix transmembrane proteins"/>
    <property type="match status" value="1"/>
</dbReference>
<evidence type="ECO:0000256" key="9">
    <source>
        <dbReference type="ARBA" id="ARBA00023224"/>
    </source>
</evidence>
<evidence type="ECO:0000256" key="1">
    <source>
        <dbReference type="ARBA" id="ARBA00004651"/>
    </source>
</evidence>
<comment type="subcellular location">
    <subcellularLocation>
        <location evidence="1 11">Cell membrane</location>
        <topology evidence="1 11">Multi-pass membrane protein</topology>
    </subcellularLocation>
</comment>
<keyword evidence="11" id="KW-0716">Sensory transduction</keyword>
<feature type="transmembrane region" description="Helical" evidence="11">
    <location>
        <begin position="58"/>
        <end position="76"/>
    </location>
</feature>
<keyword evidence="6 10" id="KW-0297">G-protein coupled receptor</keyword>
<feature type="transmembrane region" description="Helical" evidence="11">
    <location>
        <begin position="271"/>
        <end position="290"/>
    </location>
</feature>
<dbReference type="Pfam" id="PF13853">
    <property type="entry name" value="7tm_4"/>
    <property type="match status" value="1"/>
</dbReference>
<dbReference type="GO" id="GO:0005886">
    <property type="term" value="C:plasma membrane"/>
    <property type="evidence" value="ECO:0007669"/>
    <property type="project" value="UniProtKB-SubCell"/>
</dbReference>
<evidence type="ECO:0000256" key="2">
    <source>
        <dbReference type="ARBA" id="ARBA00022475"/>
    </source>
</evidence>
<evidence type="ECO:0000256" key="4">
    <source>
        <dbReference type="ARBA" id="ARBA00022725"/>
    </source>
</evidence>
<feature type="transmembrane region" description="Helical" evidence="11">
    <location>
        <begin position="236"/>
        <end position="259"/>
    </location>
</feature>
<evidence type="ECO:0000256" key="3">
    <source>
        <dbReference type="ARBA" id="ARBA00022692"/>
    </source>
</evidence>
<evidence type="ECO:0000256" key="6">
    <source>
        <dbReference type="ARBA" id="ARBA00023040"/>
    </source>
</evidence>
<evidence type="ECO:0000256" key="11">
    <source>
        <dbReference type="RuleBase" id="RU363047"/>
    </source>
</evidence>
<feature type="transmembrane region" description="Helical" evidence="11">
    <location>
        <begin position="138"/>
        <end position="156"/>
    </location>
</feature>
<name>A0A8J0TWY3_XENLA</name>
<feature type="domain" description="G-protein coupled receptors family 1 profile" evidence="12">
    <location>
        <begin position="39"/>
        <end position="288"/>
    </location>
</feature>
<proteinExistence type="inferred from homology"/>
<feature type="transmembrane region" description="Helical" evidence="11">
    <location>
        <begin position="195"/>
        <end position="224"/>
    </location>
</feature>
<keyword evidence="4 11" id="KW-0552">Olfaction</keyword>
<protein>
    <recommendedName>
        <fullName evidence="11">Olfactory receptor</fullName>
    </recommendedName>
</protein>
<keyword evidence="13" id="KW-1185">Reference proteome</keyword>
<keyword evidence="3 10" id="KW-0812">Transmembrane</keyword>
<dbReference type="InterPro" id="IPR000276">
    <property type="entry name" value="GPCR_Rhodpsn"/>
</dbReference>
<dbReference type="InterPro" id="IPR017452">
    <property type="entry name" value="GPCR_Rhodpsn_7TM"/>
</dbReference>